<sequence>MLSQRARSLITGVCRLVLAVVFIVSGFTKVIDPWGTSIKINEYLTIYGFDYLIPASMVFSIWLCGAEMMMGCMLLCKVRIRLVSIFALASMLFFTILTFLSATFIPVEDCGCFGEAIKLSPWETFFKNLALLPMAAVVWAYYRNDKILAFRRSEVALTIFFFLLTM</sequence>
<dbReference type="Pfam" id="PF07291">
    <property type="entry name" value="MauE"/>
    <property type="match status" value="1"/>
</dbReference>
<feature type="transmembrane region" description="Helical" evidence="5">
    <location>
        <begin position="82"/>
        <end position="105"/>
    </location>
</feature>
<gene>
    <name evidence="7" type="ORF">LEA_02291</name>
</gene>
<feature type="transmembrane region" description="Helical" evidence="5">
    <location>
        <begin position="51"/>
        <end position="75"/>
    </location>
</feature>
<dbReference type="EMBL" id="AJWY01001583">
    <property type="protein sequence ID" value="EKC79580.1"/>
    <property type="molecule type" value="Genomic_DNA"/>
</dbReference>
<evidence type="ECO:0000256" key="4">
    <source>
        <dbReference type="ARBA" id="ARBA00023136"/>
    </source>
</evidence>
<evidence type="ECO:0000256" key="3">
    <source>
        <dbReference type="ARBA" id="ARBA00022989"/>
    </source>
</evidence>
<feature type="transmembrane region" description="Helical" evidence="5">
    <location>
        <begin position="125"/>
        <end position="142"/>
    </location>
</feature>
<organism evidence="7">
    <name type="scientific">human gut metagenome</name>
    <dbReference type="NCBI Taxonomy" id="408170"/>
    <lineage>
        <taxon>unclassified sequences</taxon>
        <taxon>metagenomes</taxon>
        <taxon>organismal metagenomes</taxon>
    </lineage>
</organism>
<keyword evidence="3 5" id="KW-1133">Transmembrane helix</keyword>
<reference evidence="7" key="1">
    <citation type="journal article" date="2013" name="Environ. Microbiol.">
        <title>Microbiota from the distal guts of lean and obese adolescents exhibit partial functional redundancy besides clear differences in community structure.</title>
        <authorList>
            <person name="Ferrer M."/>
            <person name="Ruiz A."/>
            <person name="Lanza F."/>
            <person name="Haange S.B."/>
            <person name="Oberbach A."/>
            <person name="Till H."/>
            <person name="Bargiela R."/>
            <person name="Campoy C."/>
            <person name="Segura M.T."/>
            <person name="Richter M."/>
            <person name="von Bergen M."/>
            <person name="Seifert J."/>
            <person name="Suarez A."/>
        </authorList>
    </citation>
    <scope>NUCLEOTIDE SEQUENCE</scope>
</reference>
<evidence type="ECO:0000313" key="7">
    <source>
        <dbReference type="EMBL" id="EKC79580.1"/>
    </source>
</evidence>
<evidence type="ECO:0000256" key="1">
    <source>
        <dbReference type="ARBA" id="ARBA00004141"/>
    </source>
</evidence>
<protein>
    <recommendedName>
        <fullName evidence="6">Methylamine utilisation protein MauE domain-containing protein</fullName>
    </recommendedName>
</protein>
<feature type="non-terminal residue" evidence="7">
    <location>
        <position position="166"/>
    </location>
</feature>
<dbReference type="AlphaFoldDB" id="K1UN93"/>
<evidence type="ECO:0000259" key="6">
    <source>
        <dbReference type="Pfam" id="PF07291"/>
    </source>
</evidence>
<keyword evidence="4 5" id="KW-0472">Membrane</keyword>
<dbReference type="GO" id="GO:0016020">
    <property type="term" value="C:membrane"/>
    <property type="evidence" value="ECO:0007669"/>
    <property type="project" value="UniProtKB-SubCell"/>
</dbReference>
<keyword evidence="2 5" id="KW-0812">Transmembrane</keyword>
<proteinExistence type="predicted"/>
<evidence type="ECO:0000256" key="2">
    <source>
        <dbReference type="ARBA" id="ARBA00022692"/>
    </source>
</evidence>
<accession>K1UN93</accession>
<feature type="transmembrane region" description="Helical" evidence="5">
    <location>
        <begin position="12"/>
        <end position="31"/>
    </location>
</feature>
<evidence type="ECO:0000256" key="5">
    <source>
        <dbReference type="SAM" id="Phobius"/>
    </source>
</evidence>
<dbReference type="InterPro" id="IPR009908">
    <property type="entry name" value="Methylamine_util_MauE"/>
</dbReference>
<dbReference type="GO" id="GO:0030416">
    <property type="term" value="P:methylamine metabolic process"/>
    <property type="evidence" value="ECO:0007669"/>
    <property type="project" value="InterPro"/>
</dbReference>
<feature type="domain" description="Methylamine utilisation protein MauE" evidence="6">
    <location>
        <begin position="9"/>
        <end position="139"/>
    </location>
</feature>
<comment type="caution">
    <text evidence="7">The sequence shown here is derived from an EMBL/GenBank/DDBJ whole genome shotgun (WGS) entry which is preliminary data.</text>
</comment>
<comment type="subcellular location">
    <subcellularLocation>
        <location evidence="1">Membrane</location>
        <topology evidence="1">Multi-pass membrane protein</topology>
    </subcellularLocation>
</comment>
<name>K1UN93_9ZZZZ</name>